<dbReference type="GO" id="GO:0045747">
    <property type="term" value="P:positive regulation of Notch signaling pathway"/>
    <property type="evidence" value="ECO:0007669"/>
    <property type="project" value="TreeGrafter"/>
</dbReference>
<evidence type="ECO:0000256" key="6">
    <source>
        <dbReference type="ARBA" id="ARBA00045690"/>
    </source>
</evidence>
<dbReference type="OrthoDB" id="202415at2759"/>
<comment type="pathway">
    <text evidence="2">Protein modification; protein glycosylation.</text>
</comment>
<dbReference type="PANTHER" id="PTHR12203:SF35">
    <property type="entry name" value="PROTEIN O-GLUCOSYLTRANSFERASE 1"/>
    <property type="match status" value="1"/>
</dbReference>
<comment type="subcellular location">
    <subcellularLocation>
        <location evidence="1">Endoplasmic reticulum lumen</location>
    </subcellularLocation>
</comment>
<protein>
    <recommendedName>
        <fullName evidence="7">Glycosyl transferase CAP10 domain-containing protein</fullName>
    </recommendedName>
</protein>
<keyword evidence="4" id="KW-0328">Glycosyltransferase</keyword>
<dbReference type="GO" id="GO:0006493">
    <property type="term" value="P:protein O-linked glycosylation"/>
    <property type="evidence" value="ECO:0007669"/>
    <property type="project" value="TreeGrafter"/>
</dbReference>
<evidence type="ECO:0000256" key="1">
    <source>
        <dbReference type="ARBA" id="ARBA00004319"/>
    </source>
</evidence>
<gene>
    <name evidence="8" type="ORF">NTEN_LOCUS6176</name>
</gene>
<reference evidence="8 9" key="1">
    <citation type="submission" date="2020-02" db="EMBL/GenBank/DDBJ databases">
        <authorList>
            <person name="Ferguson B K."/>
        </authorList>
    </citation>
    <scope>NUCLEOTIDE SEQUENCE [LARGE SCALE GENOMIC DNA]</scope>
</reference>
<evidence type="ECO:0000259" key="7">
    <source>
        <dbReference type="SMART" id="SM00672"/>
    </source>
</evidence>
<evidence type="ECO:0000313" key="9">
    <source>
        <dbReference type="Proteomes" id="UP000479000"/>
    </source>
</evidence>
<dbReference type="Proteomes" id="UP000479000">
    <property type="component" value="Unassembled WGS sequence"/>
</dbReference>
<evidence type="ECO:0000256" key="4">
    <source>
        <dbReference type="ARBA" id="ARBA00022676"/>
    </source>
</evidence>
<keyword evidence="5" id="KW-0808">Transferase</keyword>
<organism evidence="8 9">
    <name type="scientific">Nesidiocoris tenuis</name>
    <dbReference type="NCBI Taxonomy" id="355587"/>
    <lineage>
        <taxon>Eukaryota</taxon>
        <taxon>Metazoa</taxon>
        <taxon>Ecdysozoa</taxon>
        <taxon>Arthropoda</taxon>
        <taxon>Hexapoda</taxon>
        <taxon>Insecta</taxon>
        <taxon>Pterygota</taxon>
        <taxon>Neoptera</taxon>
        <taxon>Paraneoptera</taxon>
        <taxon>Hemiptera</taxon>
        <taxon>Heteroptera</taxon>
        <taxon>Panheteroptera</taxon>
        <taxon>Cimicomorpha</taxon>
        <taxon>Miridae</taxon>
        <taxon>Dicyphina</taxon>
        <taxon>Nesidiocoris</taxon>
    </lineage>
</organism>
<dbReference type="InterPro" id="IPR006598">
    <property type="entry name" value="CAP10"/>
</dbReference>
<name>A0A6H5GDX9_9HEMI</name>
<evidence type="ECO:0000256" key="2">
    <source>
        <dbReference type="ARBA" id="ARBA00004922"/>
    </source>
</evidence>
<dbReference type="GO" id="GO:0005788">
    <property type="term" value="C:endoplasmic reticulum lumen"/>
    <property type="evidence" value="ECO:0007669"/>
    <property type="project" value="UniProtKB-SubCell"/>
</dbReference>
<proteinExistence type="inferred from homology"/>
<dbReference type="Pfam" id="PF05686">
    <property type="entry name" value="Glyco_transf_90"/>
    <property type="match status" value="1"/>
</dbReference>
<comment type="similarity">
    <text evidence="3">Belongs to the glycosyltransferase 90 family.</text>
</comment>
<evidence type="ECO:0000256" key="5">
    <source>
        <dbReference type="ARBA" id="ARBA00022679"/>
    </source>
</evidence>
<dbReference type="EMBL" id="CADCXU010009078">
    <property type="protein sequence ID" value="CAA9999975.1"/>
    <property type="molecule type" value="Genomic_DNA"/>
</dbReference>
<sequence length="150" mass="18124">MFCLFCFQDTLNEPPSKEVPLEEHCHYKYLFNFRGVAASFRFKFLFLCKSVVVNVGNEWDEFFYRGLKPWYHYIPMNKDDSQEQYKSLLLFLIQEDEIAQEIANRGFDFIFNNLKMQDVKDYWKELLVQYTKLLKFKPKLDKDLVDVTTP</sequence>
<evidence type="ECO:0000313" key="8">
    <source>
        <dbReference type="EMBL" id="CAA9999975.1"/>
    </source>
</evidence>
<dbReference type="InterPro" id="IPR051091">
    <property type="entry name" value="O-Glucosyltr/Glycosyltrsf_90"/>
</dbReference>
<evidence type="ECO:0000256" key="3">
    <source>
        <dbReference type="ARBA" id="ARBA00010118"/>
    </source>
</evidence>
<dbReference type="SMART" id="SM00672">
    <property type="entry name" value="CAP10"/>
    <property type="match status" value="1"/>
</dbReference>
<accession>A0A6H5GDX9</accession>
<comment type="function">
    <text evidence="6">Protein O-glucosyltransferase. Catalyzes the reaction that attaches glucose through an O-glycosidic linkage to a conserved serine residue found in the consensus sequence C-X-S-X-[PA]-C in epidermal growth factor-like repeats. Regulates Notch signaling by glucosylating Notch in the ER, glucosylation is required for the correct folding and cleavage of Notch.</text>
</comment>
<dbReference type="AlphaFoldDB" id="A0A6H5GDX9"/>
<dbReference type="GO" id="GO:0035251">
    <property type="term" value="F:UDP-glucosyltransferase activity"/>
    <property type="evidence" value="ECO:0007669"/>
    <property type="project" value="TreeGrafter"/>
</dbReference>
<dbReference type="PANTHER" id="PTHR12203">
    <property type="entry name" value="KDEL LYS-ASP-GLU-LEU CONTAINING - RELATED"/>
    <property type="match status" value="1"/>
</dbReference>
<dbReference type="GO" id="GO:0035252">
    <property type="term" value="F:UDP-xylosyltransferase activity"/>
    <property type="evidence" value="ECO:0007669"/>
    <property type="project" value="TreeGrafter"/>
</dbReference>
<feature type="domain" description="Glycosyl transferase CAP10" evidence="7">
    <location>
        <begin position="2"/>
        <end position="137"/>
    </location>
</feature>
<keyword evidence="9" id="KW-1185">Reference proteome</keyword>